<dbReference type="PROSITE" id="PS51257">
    <property type="entry name" value="PROKAR_LIPOPROTEIN"/>
    <property type="match status" value="1"/>
</dbReference>
<dbReference type="Proteomes" id="UP000233256">
    <property type="component" value="Unassembled WGS sequence"/>
</dbReference>
<sequence>MQQRVLLALLLILFLVLIGCTGCDPNQTGTIDLTRDASVLTTPLGWIPQDSYTIDAPPMGSFEIARLDVISLDNSDFSVNFYDAEDNTIEHGIFTFEANSVVYQGYFLDDQTLLITATEETEPVLSLTDRTTGEKMFFSMGGSE</sequence>
<dbReference type="EMBL" id="PGXC01000079">
    <property type="protein sequence ID" value="PKK87956.1"/>
    <property type="molecule type" value="Genomic_DNA"/>
</dbReference>
<dbReference type="AlphaFoldDB" id="A0A2N1PI12"/>
<protein>
    <submittedName>
        <fullName evidence="1">Uncharacterized protein</fullName>
    </submittedName>
</protein>
<evidence type="ECO:0000313" key="2">
    <source>
        <dbReference type="Proteomes" id="UP000233256"/>
    </source>
</evidence>
<gene>
    <name evidence="1" type="ORF">CVV64_20835</name>
</gene>
<reference evidence="1 2" key="1">
    <citation type="journal article" date="2017" name="ISME J.">
        <title>Potential for microbial H2 and metal transformations associated with novel bacteria and archaea in deep terrestrial subsurface sediments.</title>
        <authorList>
            <person name="Hernsdorf A.W."/>
            <person name="Amano Y."/>
            <person name="Miyakawa K."/>
            <person name="Ise K."/>
            <person name="Suzuki Y."/>
            <person name="Anantharaman K."/>
            <person name="Probst A."/>
            <person name="Burstein D."/>
            <person name="Thomas B.C."/>
            <person name="Banfield J.F."/>
        </authorList>
    </citation>
    <scope>NUCLEOTIDE SEQUENCE [LARGE SCALE GENOMIC DNA]</scope>
    <source>
        <strain evidence="1">HGW-Wallbacteria-1</strain>
    </source>
</reference>
<accession>A0A2N1PI12</accession>
<comment type="caution">
    <text evidence="1">The sequence shown here is derived from an EMBL/GenBank/DDBJ whole genome shotgun (WGS) entry which is preliminary data.</text>
</comment>
<proteinExistence type="predicted"/>
<organism evidence="1 2">
    <name type="scientific">Candidatus Wallbacteria bacterium HGW-Wallbacteria-1</name>
    <dbReference type="NCBI Taxonomy" id="2013854"/>
    <lineage>
        <taxon>Bacteria</taxon>
        <taxon>Candidatus Walliibacteriota</taxon>
    </lineage>
</organism>
<evidence type="ECO:0000313" key="1">
    <source>
        <dbReference type="EMBL" id="PKK87956.1"/>
    </source>
</evidence>
<name>A0A2N1PI12_9BACT</name>